<organism evidence="2 3">
    <name type="scientific">Nannocystis pusilla</name>
    <dbReference type="NCBI Taxonomy" id="889268"/>
    <lineage>
        <taxon>Bacteria</taxon>
        <taxon>Pseudomonadati</taxon>
        <taxon>Myxococcota</taxon>
        <taxon>Polyangia</taxon>
        <taxon>Nannocystales</taxon>
        <taxon>Nannocystaceae</taxon>
        <taxon>Nannocystis</taxon>
    </lineage>
</organism>
<gene>
    <name evidence="2" type="ORF">K7C98_11530</name>
</gene>
<accession>A0ABS7TNT4</accession>
<dbReference type="Proteomes" id="UP001139031">
    <property type="component" value="Unassembled WGS sequence"/>
</dbReference>
<evidence type="ECO:0000313" key="2">
    <source>
        <dbReference type="EMBL" id="MBZ5709888.1"/>
    </source>
</evidence>
<feature type="region of interest" description="Disordered" evidence="1">
    <location>
        <begin position="115"/>
        <end position="162"/>
    </location>
</feature>
<sequence>MRLPIVQPCGEDWEAMRPGAAGRHCERCRHEVLDLSALTEGRARRLLAARKGQPTCVRARVSAEGHALFRREPPRVLPAAAALVLAACAPHTPEAQRLAPASEVEAVLEAMPPPVIPEALPRQGAAPRPEPDPPKPPARVKGKAGAAPRERDVLGLIAWDED</sequence>
<reference evidence="2" key="1">
    <citation type="submission" date="2021-08" db="EMBL/GenBank/DDBJ databases">
        <authorList>
            <person name="Stevens D.C."/>
        </authorList>
    </citation>
    <scope>NUCLEOTIDE SEQUENCE</scope>
    <source>
        <strain evidence="2">DSM 53165</strain>
    </source>
</reference>
<name>A0ABS7TNT4_9BACT</name>
<keyword evidence="3" id="KW-1185">Reference proteome</keyword>
<dbReference type="RefSeq" id="WP_224191660.1">
    <property type="nucleotide sequence ID" value="NZ_JAIRAU010000010.1"/>
</dbReference>
<evidence type="ECO:0000256" key="1">
    <source>
        <dbReference type="SAM" id="MobiDB-lite"/>
    </source>
</evidence>
<dbReference type="EMBL" id="JAIRAU010000010">
    <property type="protein sequence ID" value="MBZ5709888.1"/>
    <property type="molecule type" value="Genomic_DNA"/>
</dbReference>
<proteinExistence type="predicted"/>
<evidence type="ECO:0000313" key="3">
    <source>
        <dbReference type="Proteomes" id="UP001139031"/>
    </source>
</evidence>
<comment type="caution">
    <text evidence="2">The sequence shown here is derived from an EMBL/GenBank/DDBJ whole genome shotgun (WGS) entry which is preliminary data.</text>
</comment>
<protein>
    <submittedName>
        <fullName evidence="2">Uncharacterized protein</fullName>
    </submittedName>
</protein>